<dbReference type="PANTHER" id="PTHR14097:SF8">
    <property type="entry name" value="NAD(P)-BINDING DOMAIN-CONTAINING PROTEIN"/>
    <property type="match status" value="1"/>
</dbReference>
<dbReference type="InterPro" id="IPR036291">
    <property type="entry name" value="NAD(P)-bd_dom_sf"/>
</dbReference>
<name>A0ABX0X9X2_9BACT</name>
<dbReference type="Gene3D" id="3.40.50.720">
    <property type="entry name" value="NAD(P)-binding Rossmann-like Domain"/>
    <property type="match status" value="1"/>
</dbReference>
<evidence type="ECO:0000313" key="3">
    <source>
        <dbReference type="EMBL" id="NJC25835.1"/>
    </source>
</evidence>
<dbReference type="EMBL" id="JAATJH010000002">
    <property type="protein sequence ID" value="NJC25835.1"/>
    <property type="molecule type" value="Genomic_DNA"/>
</dbReference>
<feature type="domain" description="NAD-dependent epimerase/dehydratase" evidence="2">
    <location>
        <begin position="5"/>
        <end position="99"/>
    </location>
</feature>
<dbReference type="SUPFAM" id="SSF51735">
    <property type="entry name" value="NAD(P)-binding Rossmann-fold domains"/>
    <property type="match status" value="1"/>
</dbReference>
<gene>
    <name evidence="3" type="ORF">GGR27_001334</name>
</gene>
<evidence type="ECO:0000313" key="4">
    <source>
        <dbReference type="Proteomes" id="UP000770785"/>
    </source>
</evidence>
<evidence type="ECO:0000256" key="1">
    <source>
        <dbReference type="ARBA" id="ARBA00004370"/>
    </source>
</evidence>
<comment type="caution">
    <text evidence="3">The sequence shown here is derived from an EMBL/GenBank/DDBJ whole genome shotgun (WGS) entry which is preliminary data.</text>
</comment>
<dbReference type="Proteomes" id="UP000770785">
    <property type="component" value="Unassembled WGS sequence"/>
</dbReference>
<reference evidence="3 4" key="1">
    <citation type="submission" date="2020-03" db="EMBL/GenBank/DDBJ databases">
        <title>Genomic Encyclopedia of Type Strains, Phase IV (KMG-IV): sequencing the most valuable type-strain genomes for metagenomic binning, comparative biology and taxonomic classification.</title>
        <authorList>
            <person name="Goeker M."/>
        </authorList>
    </citation>
    <scope>NUCLEOTIDE SEQUENCE [LARGE SCALE GENOMIC DNA]</scope>
    <source>
        <strain evidence="3 4">DSM 105096</strain>
    </source>
</reference>
<accession>A0ABX0X9X2</accession>
<proteinExistence type="predicted"/>
<dbReference type="PANTHER" id="PTHR14097">
    <property type="entry name" value="OXIDOREDUCTASE HTATIP2"/>
    <property type="match status" value="1"/>
</dbReference>
<evidence type="ECO:0000259" key="2">
    <source>
        <dbReference type="Pfam" id="PF01370"/>
    </source>
</evidence>
<sequence>MALHVLLTGATGMIGKGVLLECLESSAVAKVLSVGRQSLGMTHPKLEELIHRDFTDFSTSQEQISAFKPGACFHCMGVSSLGMNETDYSRLTYDVTKSLADTIYLANDRAVFTYVSGAGTDSSEKGSLMWARVKGRTENYVINRGFGGAYAFRIGMVIPVKGVKSKSGWVNAIYTITRPIYGLFQKLDSVVTSAQVGQVMIKLAVARTPRQSTGLANASQVQGEFLEAKQIKALA</sequence>
<dbReference type="Pfam" id="PF01370">
    <property type="entry name" value="Epimerase"/>
    <property type="match status" value="1"/>
</dbReference>
<comment type="subcellular location">
    <subcellularLocation>
        <location evidence="1">Membrane</location>
    </subcellularLocation>
</comment>
<dbReference type="InterPro" id="IPR001509">
    <property type="entry name" value="Epimerase_deHydtase"/>
</dbReference>
<dbReference type="RefSeq" id="WP_168036611.1">
    <property type="nucleotide sequence ID" value="NZ_JAATJH010000002.1"/>
</dbReference>
<keyword evidence="4" id="KW-1185">Reference proteome</keyword>
<protein>
    <recommendedName>
        <fullName evidence="2">NAD-dependent epimerase/dehydratase domain-containing protein</fullName>
    </recommendedName>
</protein>
<organism evidence="3 4">
    <name type="scientific">Neolewinella antarctica</name>
    <dbReference type="NCBI Taxonomy" id="442734"/>
    <lineage>
        <taxon>Bacteria</taxon>
        <taxon>Pseudomonadati</taxon>
        <taxon>Bacteroidota</taxon>
        <taxon>Saprospiria</taxon>
        <taxon>Saprospirales</taxon>
        <taxon>Lewinellaceae</taxon>
        <taxon>Neolewinella</taxon>
    </lineage>
</organism>